<dbReference type="AlphaFoldDB" id="A0AAF0IBJ2"/>
<dbReference type="Pfam" id="PF00329">
    <property type="entry name" value="Complex1_30kDa"/>
    <property type="match status" value="1"/>
</dbReference>
<evidence type="ECO:0000256" key="5">
    <source>
        <dbReference type="PIRSR" id="PIRSR601501-1"/>
    </source>
</evidence>
<dbReference type="InterPro" id="IPR018194">
    <property type="entry name" value="Ni-dep_hyd_lsu_Ni_BS"/>
</dbReference>
<keyword evidence="3 8" id="KW-0560">Oxidoreductase</keyword>
<dbReference type="PROSITE" id="PS00507">
    <property type="entry name" value="NI_HGENASE_L_1"/>
    <property type="match status" value="1"/>
</dbReference>
<name>A0AAF0IBJ2_ODILC</name>
<sequence>MAELTQIPKTEELKNEYEIVEEIKNLLGADLLEYKVPRVNRVWLTVPNGKHYKVAEHLYKKLGVWFVSTVTGLDVKDHFEVLYHFLDMQRKVEITVRIPVDKNKPELESLTDLYPGANLYEREVYDMFGIVFKGHPNLKRLLLAETFPKDQHPLRKDWTPDKWDPKKVPLIERKPILPEETSDYVLQVGPQTPTLKEPMNFEVIVDGEIVVDVIPHIEYNHRGLEKAFEQRTFIQGIYMAERVCGICSQAHTLPYCDAIEQLLGVEVPPRGKYIRTMVTEFNRIHSHLLWIGVACHLIGWDTMFMYSWRDREVILDLTDLVCGSRVTAAINTIGGVRRDITDEQIYKIRKGMDILEKRTKTYKKIVLEEDTLLKRAVGVGYLNPSYLKAMSAVGPVIRGSGVKTDIRYDDPHFGAYDEIPFNVCTSDMCDVAGRLVVRVDELIESINIIRYILDHLPSGEVRVKVPRKVPPGEAVSHNEAPRGEVFYYIKSNGTDKPERVKVITPTMANLLPIIESCKGHYIADFVLNFGSIDPCIACMCRTTFTDISKSKPKQWVWTDEEMRQYGIEWYQNRGWRR</sequence>
<dbReference type="GO" id="GO:0016151">
    <property type="term" value="F:nickel cation binding"/>
    <property type="evidence" value="ECO:0007669"/>
    <property type="project" value="InterPro"/>
</dbReference>
<protein>
    <submittedName>
        <fullName evidence="8">NADH-quinone oxidoreductase subunit C</fullName>
        <ecNumber evidence="8">1.6.5.9</ecNumber>
    </submittedName>
</protein>
<feature type="domain" description="NADH-quinone oxidoreductase subunit D" evidence="7">
    <location>
        <begin position="298"/>
        <end position="539"/>
    </location>
</feature>
<comment type="cofactor">
    <cofactor evidence="5">
        <name>Ni(2+)</name>
        <dbReference type="ChEBI" id="CHEBI:49786"/>
    </cofactor>
</comment>
<dbReference type="PANTHER" id="PTHR43485">
    <property type="entry name" value="HYDROGENASE-4 COMPONENT G"/>
    <property type="match status" value="1"/>
</dbReference>
<feature type="binding site" evidence="5">
    <location>
        <position position="538"/>
    </location>
    <ligand>
        <name>Fe cation</name>
        <dbReference type="ChEBI" id="CHEBI:24875"/>
    </ligand>
</feature>
<evidence type="ECO:0000313" key="8">
    <source>
        <dbReference type="EMBL" id="WEU40017.1"/>
    </source>
</evidence>
<dbReference type="EC" id="1.6.5.9" evidence="8"/>
<keyword evidence="5" id="KW-0479">Metal-binding</keyword>
<dbReference type="GO" id="GO:0051287">
    <property type="term" value="F:NAD binding"/>
    <property type="evidence" value="ECO:0007669"/>
    <property type="project" value="InterPro"/>
</dbReference>
<keyword evidence="5" id="KW-0533">Nickel</keyword>
<dbReference type="InterPro" id="IPR052197">
    <property type="entry name" value="ComplexI_49kDa-like"/>
</dbReference>
<dbReference type="GO" id="GO:0005886">
    <property type="term" value="C:plasma membrane"/>
    <property type="evidence" value="ECO:0007669"/>
    <property type="project" value="UniProtKB-SubCell"/>
</dbReference>
<feature type="binding site" evidence="5">
    <location>
        <position position="247"/>
    </location>
    <ligand>
        <name>Fe cation</name>
        <dbReference type="ChEBI" id="CHEBI:24875"/>
    </ligand>
</feature>
<dbReference type="GO" id="GO:0050136">
    <property type="term" value="F:NADH dehydrogenase (quinone) (non-electrogenic) activity"/>
    <property type="evidence" value="ECO:0007669"/>
    <property type="project" value="UniProtKB-EC"/>
</dbReference>
<dbReference type="KEGG" id="oyw:OdinLCB4_005980"/>
<dbReference type="GO" id="GO:0008137">
    <property type="term" value="F:NADH dehydrogenase (ubiquinone) activity"/>
    <property type="evidence" value="ECO:0007669"/>
    <property type="project" value="InterPro"/>
</dbReference>
<proteinExistence type="predicted"/>
<keyword evidence="2" id="KW-0813">Transport</keyword>
<accession>A0AAF0IBJ2</accession>
<feature type="domain" description="NADH:ubiquinone oxidoreductase 30kDa subunit" evidence="6">
    <location>
        <begin position="45"/>
        <end position="159"/>
    </location>
</feature>
<reference evidence="8" key="2">
    <citation type="journal article" date="2022" name="Nat. Microbiol.">
        <title>A closed Candidatus Odinarchaeum chromosome exposes Asgard archaeal viruses.</title>
        <authorList>
            <person name="Tamarit D."/>
            <person name="Caceres E.F."/>
            <person name="Krupovic M."/>
            <person name="Nijland R."/>
            <person name="Eme L."/>
            <person name="Robinson N.P."/>
            <person name="Ettema T.J.G."/>
        </authorList>
    </citation>
    <scope>NUCLEOTIDE SEQUENCE</scope>
    <source>
        <strain evidence="8">LCB_4</strain>
    </source>
</reference>
<dbReference type="InterPro" id="IPR029014">
    <property type="entry name" value="NiFe-Hase_large"/>
</dbReference>
<dbReference type="Pfam" id="PF00374">
    <property type="entry name" value="NiFeSe_Hases"/>
    <property type="match status" value="1"/>
</dbReference>
<evidence type="ECO:0000256" key="4">
    <source>
        <dbReference type="ARBA" id="ARBA00023027"/>
    </source>
</evidence>
<dbReference type="GO" id="GO:0008901">
    <property type="term" value="F:ferredoxin hydrogenase activity"/>
    <property type="evidence" value="ECO:0007669"/>
    <property type="project" value="InterPro"/>
</dbReference>
<dbReference type="SUPFAM" id="SSF56762">
    <property type="entry name" value="HydB/Nqo4-like"/>
    <property type="match status" value="1"/>
</dbReference>
<dbReference type="Pfam" id="PF00346">
    <property type="entry name" value="Complex1_49kDa"/>
    <property type="match status" value="1"/>
</dbReference>
<keyword evidence="5" id="KW-0408">Iron</keyword>
<dbReference type="InterPro" id="IPR020396">
    <property type="entry name" value="NADH_UbQ_OxRdtase_CS"/>
</dbReference>
<feature type="binding site" evidence="5">
    <location>
        <position position="535"/>
    </location>
    <ligand>
        <name>Ni(2+)</name>
        <dbReference type="ChEBI" id="CHEBI:49786"/>
    </ligand>
</feature>
<gene>
    <name evidence="8" type="ORF">OdinLCB4_005980</name>
</gene>
<keyword evidence="4" id="KW-0520">NAD</keyword>
<dbReference type="Proteomes" id="UP000186851">
    <property type="component" value="Chromosome"/>
</dbReference>
<feature type="binding site" evidence="5">
    <location>
        <position position="502"/>
    </location>
    <ligand>
        <name>Mg(2+)</name>
        <dbReference type="ChEBI" id="CHEBI:18420"/>
    </ligand>
</feature>
<evidence type="ECO:0000256" key="1">
    <source>
        <dbReference type="ARBA" id="ARBA00004202"/>
    </source>
</evidence>
<evidence type="ECO:0000256" key="3">
    <source>
        <dbReference type="ARBA" id="ARBA00023002"/>
    </source>
</evidence>
<reference evidence="8" key="1">
    <citation type="journal article" date="2017" name="Nature">
        <title>Asgard archaea illuminate the origin of eukaryotic cellular complexity.</title>
        <authorList>
            <person name="Zaremba-Niedzwiedzka K."/>
            <person name="Caceres E.F."/>
            <person name="Saw J.H."/>
            <person name="Backstrom D."/>
            <person name="Juzokaite L."/>
            <person name="Vancaester E."/>
            <person name="Seitz K.W."/>
            <person name="Anantharaman K."/>
            <person name="Starnawski P."/>
            <person name="Kjeldsen K.U."/>
            <person name="Scott M.B."/>
            <person name="Nunoura T."/>
            <person name="Banfield J.F."/>
            <person name="Schramm A."/>
            <person name="Baker B.J."/>
            <person name="Spang A."/>
            <person name="Ettema T.J.G."/>
        </authorList>
    </citation>
    <scope>NUCLEOTIDE SEQUENCE</scope>
    <source>
        <strain evidence="8">LCB_4</strain>
    </source>
</reference>
<dbReference type="Gene3D" id="3.30.460.80">
    <property type="entry name" value="NADH:ubiquinone oxidoreductase, 30kDa subunit"/>
    <property type="match status" value="1"/>
</dbReference>
<feature type="binding site" evidence="5">
    <location>
        <position position="244"/>
    </location>
    <ligand>
        <name>Ni(2+)</name>
        <dbReference type="ChEBI" id="CHEBI:49786"/>
    </ligand>
</feature>
<dbReference type="InterPro" id="IPR001501">
    <property type="entry name" value="Ni-dep_hyd_lsu"/>
</dbReference>
<dbReference type="SUPFAM" id="SSF143243">
    <property type="entry name" value="Nqo5-like"/>
    <property type="match status" value="1"/>
</dbReference>
<dbReference type="InterPro" id="IPR001135">
    <property type="entry name" value="NADH_Q_OxRdtase_suD"/>
</dbReference>
<dbReference type="InterPro" id="IPR037232">
    <property type="entry name" value="NADH_quin_OxRdtase_su_C/D-like"/>
</dbReference>
<dbReference type="EMBL" id="CP091871">
    <property type="protein sequence ID" value="WEU40017.1"/>
    <property type="molecule type" value="Genomic_DNA"/>
</dbReference>
<dbReference type="InterPro" id="IPR001268">
    <property type="entry name" value="NADH_UbQ_OxRdtase_30kDa_su"/>
</dbReference>
<feature type="binding site" evidence="5">
    <location>
        <position position="225"/>
    </location>
    <ligand>
        <name>Mg(2+)</name>
        <dbReference type="ChEBI" id="CHEBI:18420"/>
    </ligand>
</feature>
<evidence type="ECO:0000256" key="2">
    <source>
        <dbReference type="ARBA" id="ARBA00022448"/>
    </source>
</evidence>
<organism evidence="8 9">
    <name type="scientific">Odinarchaeota yellowstonii (strain LCB_4)</name>
    <dbReference type="NCBI Taxonomy" id="1841599"/>
    <lineage>
        <taxon>Archaea</taxon>
        <taxon>Promethearchaeati</taxon>
        <taxon>Candidatus Odinarchaeota</taxon>
        <taxon>Candidatus Odinarchaeia</taxon>
        <taxon>Candidatus Odinarchaeales</taxon>
        <taxon>Candidatus Odinarchaeaceae</taxon>
        <taxon>Candidatus Odinarchaeum</taxon>
    </lineage>
</organism>
<comment type="subcellular location">
    <subcellularLocation>
        <location evidence="1">Cell membrane</location>
        <topology evidence="1">Peripheral membrane protein</topology>
    </subcellularLocation>
</comment>
<feature type="binding site" evidence="5">
    <location>
        <position position="247"/>
    </location>
    <ligand>
        <name>Ni(2+)</name>
        <dbReference type="ChEBI" id="CHEBI:49786"/>
    </ligand>
</feature>
<dbReference type="Gene3D" id="1.10.645.10">
    <property type="entry name" value="Cytochrome-c3 Hydrogenase, chain B"/>
    <property type="match status" value="1"/>
</dbReference>
<dbReference type="PANTHER" id="PTHR43485:SF1">
    <property type="entry name" value="FORMATE HYDROGENLYASE SUBUNIT 5-RELATED"/>
    <property type="match status" value="1"/>
</dbReference>
<comment type="cofactor">
    <cofactor evidence="5">
        <name>Fe cation</name>
        <dbReference type="ChEBI" id="CHEBI:24875"/>
    </cofactor>
</comment>
<evidence type="ECO:0000313" key="9">
    <source>
        <dbReference type="Proteomes" id="UP000186851"/>
    </source>
</evidence>
<dbReference type="PROSITE" id="PS00542">
    <property type="entry name" value="COMPLEX1_30K"/>
    <property type="match status" value="1"/>
</dbReference>
<keyword evidence="5" id="KW-0460">Magnesium</keyword>
<dbReference type="GO" id="GO:0048038">
    <property type="term" value="F:quinone binding"/>
    <property type="evidence" value="ECO:0007669"/>
    <property type="project" value="InterPro"/>
</dbReference>
<evidence type="ECO:0000259" key="7">
    <source>
        <dbReference type="Pfam" id="PF00346"/>
    </source>
</evidence>
<evidence type="ECO:0000259" key="6">
    <source>
        <dbReference type="Pfam" id="PF00329"/>
    </source>
</evidence>